<evidence type="ECO:0000256" key="3">
    <source>
        <dbReference type="ARBA" id="ARBA00022989"/>
    </source>
</evidence>
<feature type="compositionally biased region" description="Basic and acidic residues" evidence="5">
    <location>
        <begin position="55"/>
        <end position="69"/>
    </location>
</feature>
<protein>
    <recommendedName>
        <fullName evidence="7">Major facilitator superfamily (MFS) profile domain-containing protein</fullName>
    </recommendedName>
</protein>
<dbReference type="GO" id="GO:0005886">
    <property type="term" value="C:plasma membrane"/>
    <property type="evidence" value="ECO:0007669"/>
    <property type="project" value="TreeGrafter"/>
</dbReference>
<reference evidence="8 9" key="1">
    <citation type="submission" date="2023-01" db="EMBL/GenBank/DDBJ databases">
        <title>Analysis of 21 Apiospora genomes using comparative genomics revels a genus with tremendous synthesis potential of carbohydrate active enzymes and secondary metabolites.</title>
        <authorList>
            <person name="Sorensen T."/>
        </authorList>
    </citation>
    <scope>NUCLEOTIDE SEQUENCE [LARGE SCALE GENOMIC DNA]</scope>
    <source>
        <strain evidence="8 9">CBS 117206</strain>
    </source>
</reference>
<dbReference type="InterPro" id="IPR036259">
    <property type="entry name" value="MFS_trans_sf"/>
</dbReference>
<dbReference type="PANTHER" id="PTHR23502:SF160">
    <property type="entry name" value="MAJOR FACILITATOR SUPERFAMILY (MFS) PROFILE DOMAIN-CONTAINING PROTEIN-RELATED"/>
    <property type="match status" value="1"/>
</dbReference>
<dbReference type="InterPro" id="IPR011701">
    <property type="entry name" value="MFS"/>
</dbReference>
<evidence type="ECO:0000256" key="4">
    <source>
        <dbReference type="ARBA" id="ARBA00023136"/>
    </source>
</evidence>
<feature type="transmembrane region" description="Helical" evidence="6">
    <location>
        <begin position="90"/>
        <end position="119"/>
    </location>
</feature>
<feature type="transmembrane region" description="Helical" evidence="6">
    <location>
        <begin position="420"/>
        <end position="442"/>
    </location>
</feature>
<proteinExistence type="predicted"/>
<accession>A0AAW0QCD0</accession>
<feature type="domain" description="Major facilitator superfamily (MFS) profile" evidence="7">
    <location>
        <begin position="92"/>
        <end position="542"/>
    </location>
</feature>
<keyword evidence="9" id="KW-1185">Reference proteome</keyword>
<feature type="transmembrane region" description="Helical" evidence="6">
    <location>
        <begin position="139"/>
        <end position="159"/>
    </location>
</feature>
<evidence type="ECO:0000256" key="2">
    <source>
        <dbReference type="ARBA" id="ARBA00022692"/>
    </source>
</evidence>
<keyword evidence="4 6" id="KW-0472">Membrane</keyword>
<dbReference type="EMBL" id="JAQQWP010000009">
    <property type="protein sequence ID" value="KAK8100087.1"/>
    <property type="molecule type" value="Genomic_DNA"/>
</dbReference>
<feature type="transmembrane region" description="Helical" evidence="6">
    <location>
        <begin position="224"/>
        <end position="248"/>
    </location>
</feature>
<dbReference type="PROSITE" id="PS50850">
    <property type="entry name" value="MFS"/>
    <property type="match status" value="1"/>
</dbReference>
<gene>
    <name evidence="8" type="ORF">PG999_010461</name>
</gene>
<comment type="subcellular location">
    <subcellularLocation>
        <location evidence="1">Membrane</location>
        <topology evidence="1">Multi-pass membrane protein</topology>
    </subcellularLocation>
</comment>
<feature type="transmembrane region" description="Helical" evidence="6">
    <location>
        <begin position="448"/>
        <end position="472"/>
    </location>
</feature>
<feature type="transmembrane region" description="Helical" evidence="6">
    <location>
        <begin position="254"/>
        <end position="274"/>
    </location>
</feature>
<evidence type="ECO:0000256" key="1">
    <source>
        <dbReference type="ARBA" id="ARBA00004141"/>
    </source>
</evidence>
<keyword evidence="2 6" id="KW-0812">Transmembrane</keyword>
<dbReference type="Pfam" id="PF07690">
    <property type="entry name" value="MFS_1"/>
    <property type="match status" value="1"/>
</dbReference>
<evidence type="ECO:0000313" key="8">
    <source>
        <dbReference type="EMBL" id="KAK8100087.1"/>
    </source>
</evidence>
<evidence type="ECO:0000256" key="6">
    <source>
        <dbReference type="SAM" id="Phobius"/>
    </source>
</evidence>
<feature type="region of interest" description="Disordered" evidence="5">
    <location>
        <begin position="1"/>
        <end position="81"/>
    </location>
</feature>
<feature type="transmembrane region" description="Helical" evidence="6">
    <location>
        <begin position="484"/>
        <end position="507"/>
    </location>
</feature>
<feature type="transmembrane region" description="Helical" evidence="6">
    <location>
        <begin position="513"/>
        <end position="536"/>
    </location>
</feature>
<dbReference type="SUPFAM" id="SSF103473">
    <property type="entry name" value="MFS general substrate transporter"/>
    <property type="match status" value="1"/>
</dbReference>
<dbReference type="Proteomes" id="UP001392437">
    <property type="component" value="Unassembled WGS sequence"/>
</dbReference>
<dbReference type="GO" id="GO:0022857">
    <property type="term" value="F:transmembrane transporter activity"/>
    <property type="evidence" value="ECO:0007669"/>
    <property type="project" value="InterPro"/>
</dbReference>
<organism evidence="8 9">
    <name type="scientific">Apiospora kogelbergensis</name>
    <dbReference type="NCBI Taxonomy" id="1337665"/>
    <lineage>
        <taxon>Eukaryota</taxon>
        <taxon>Fungi</taxon>
        <taxon>Dikarya</taxon>
        <taxon>Ascomycota</taxon>
        <taxon>Pezizomycotina</taxon>
        <taxon>Sordariomycetes</taxon>
        <taxon>Xylariomycetidae</taxon>
        <taxon>Amphisphaeriales</taxon>
        <taxon>Apiosporaceae</taxon>
        <taxon>Apiospora</taxon>
    </lineage>
</organism>
<evidence type="ECO:0000313" key="9">
    <source>
        <dbReference type="Proteomes" id="UP001392437"/>
    </source>
</evidence>
<comment type="caution">
    <text evidence="8">The sequence shown here is derived from an EMBL/GenBank/DDBJ whole genome shotgun (WGS) entry which is preliminary data.</text>
</comment>
<name>A0AAW0QCD0_9PEZI</name>
<dbReference type="InterPro" id="IPR020846">
    <property type="entry name" value="MFS_dom"/>
</dbReference>
<evidence type="ECO:0000256" key="5">
    <source>
        <dbReference type="SAM" id="MobiDB-lite"/>
    </source>
</evidence>
<sequence>MTTKAYWPQRVENVQMDMRDTDGRPDTSGSWLSDDEDGESMKKTFKNGKVQVRSTDVEKNHSADSKTGGDEVTPTPDPKDPLNLPNWRKWVAIGSMCLFGALSLSAEVAIAGLLPVFLLEYSGVDPTKVLKDPNFNRPLGHDPLLANGIASYFLIPLSIAIGRRPVLIFTATCSWAGGFWAGSSTSLQAHIAARILHGLGSGAVEALLPLIVQDMVFLHQRNRAMSAVIASQGPLIVLVGTLAPYISANSTWRWIYWSTSILGVVAWIMLIVFVPETRKTRSAPGEKIYPISEGADRTELDYDTYGQRTMKDNVGFFTLGFQWLEAGKQLIDTLKTTMFPAVIFGTLVNSAFSIVQQSIGQIISFSLLAAGIPFEWTGLAVIPSIFATVIVYFFGGPLADKLSIKMSQVLGKGKREPEYSLPNLILPFVLGIAGCFLFGVAAQNNLHFSVLLLGSFFILSGALTSLTLVNSFVIESYPQWAGPVLTNVSSLRIFVSFFFSSQVTTWIEQNGNLAVFAGGFATMLLVVSLGIPAIFFTGKRLRGWTSGGIAKKQ</sequence>
<dbReference type="Gene3D" id="1.20.1250.20">
    <property type="entry name" value="MFS general substrate transporter like domains"/>
    <property type="match status" value="1"/>
</dbReference>
<feature type="transmembrane region" description="Helical" evidence="6">
    <location>
        <begin position="338"/>
        <end position="359"/>
    </location>
</feature>
<keyword evidence="3 6" id="KW-1133">Transmembrane helix</keyword>
<dbReference type="AlphaFoldDB" id="A0AAW0QCD0"/>
<dbReference type="PANTHER" id="PTHR23502">
    <property type="entry name" value="MAJOR FACILITATOR SUPERFAMILY"/>
    <property type="match status" value="1"/>
</dbReference>
<feature type="transmembrane region" description="Helical" evidence="6">
    <location>
        <begin position="379"/>
        <end position="399"/>
    </location>
</feature>
<evidence type="ECO:0000259" key="7">
    <source>
        <dbReference type="PROSITE" id="PS50850"/>
    </source>
</evidence>